<proteinExistence type="predicted"/>
<dbReference type="GO" id="GO:0032958">
    <property type="term" value="P:inositol phosphate biosynthetic process"/>
    <property type="evidence" value="ECO:0007669"/>
    <property type="project" value="TreeGrafter"/>
</dbReference>
<keyword evidence="6 8" id="KW-0418">Kinase</keyword>
<organism evidence="9 10">
    <name type="scientific">Coemansia spiralis</name>
    <dbReference type="NCBI Taxonomy" id="417178"/>
    <lineage>
        <taxon>Eukaryota</taxon>
        <taxon>Fungi</taxon>
        <taxon>Fungi incertae sedis</taxon>
        <taxon>Zoopagomycota</taxon>
        <taxon>Kickxellomycotina</taxon>
        <taxon>Kickxellomycetes</taxon>
        <taxon>Kickxellales</taxon>
        <taxon>Kickxellaceae</taxon>
        <taxon>Coemansia</taxon>
    </lineage>
</organism>
<dbReference type="AlphaFoldDB" id="A0A9W8GF96"/>
<comment type="catalytic activity">
    <reaction evidence="1 8">
        <text>1D-myo-inositol 1,3,4,5,6-pentakisphosphate + ATP = 1D-myo-inositol hexakisphosphate + ADP + H(+)</text>
        <dbReference type="Rhea" id="RHEA:20313"/>
        <dbReference type="ChEBI" id="CHEBI:15378"/>
        <dbReference type="ChEBI" id="CHEBI:30616"/>
        <dbReference type="ChEBI" id="CHEBI:57733"/>
        <dbReference type="ChEBI" id="CHEBI:58130"/>
        <dbReference type="ChEBI" id="CHEBI:456216"/>
        <dbReference type="EC" id="2.7.1.158"/>
    </reaction>
</comment>
<dbReference type="InterPro" id="IPR043001">
    <property type="entry name" value="IP5_2-K_N_lobe"/>
</dbReference>
<dbReference type="Gene3D" id="3.30.200.110">
    <property type="entry name" value="Inositol-pentakisphosphate 2-kinase, N-lobe"/>
    <property type="match status" value="1"/>
</dbReference>
<keyword evidence="4 8" id="KW-0808">Transferase</keyword>
<evidence type="ECO:0000313" key="9">
    <source>
        <dbReference type="EMBL" id="KAJ2686965.1"/>
    </source>
</evidence>
<dbReference type="GO" id="GO:0005634">
    <property type="term" value="C:nucleus"/>
    <property type="evidence" value="ECO:0007669"/>
    <property type="project" value="TreeGrafter"/>
</dbReference>
<evidence type="ECO:0000256" key="6">
    <source>
        <dbReference type="ARBA" id="ARBA00022777"/>
    </source>
</evidence>
<sequence length="417" mass="46991">MPASKEPADIPLAPGDWDYIEEGTENVIISYHGSEPDLQGWVLRLTKCDASAEIDLESHEALLFRDKELQRKQDALEFAARVIGPIVGDKYVLPQRLAKTSAEFLIQVRENIESQRPRNRLSKSIDARQSASLLTKEMISRTPADSTQGAHAVTVELKPKCMALPRSKFLAPESSVKHRVCWYCRHQYTLHKDGNVSQFCPLELFSGDRKRIATALEHFAQSPHNNFVVFVDGRSVVDEEGKLSDKCVPHWSELRDAVAGIVQKESLFSRLQLIQRELDSFNIESVLPMYQHALETGALATEEPRIDAWLNAYSEFRRRLDSGSSDLSAVSDCQAVLELMLATTLRDVSALIKFDSWPARGATGTGTLEHSSYSIGIVDHDPKKVSNIPKYYRLDQNIVATYLQHNPDKAYQRPCRE</sequence>
<dbReference type="EMBL" id="JANBTX010000088">
    <property type="protein sequence ID" value="KAJ2686965.1"/>
    <property type="molecule type" value="Genomic_DNA"/>
</dbReference>
<dbReference type="Pfam" id="PF06090">
    <property type="entry name" value="Ins_P5_2-kin"/>
    <property type="match status" value="1"/>
</dbReference>
<dbReference type="GO" id="GO:0005524">
    <property type="term" value="F:ATP binding"/>
    <property type="evidence" value="ECO:0007669"/>
    <property type="project" value="UniProtKB-KW"/>
</dbReference>
<dbReference type="PANTHER" id="PTHR14456">
    <property type="entry name" value="INOSITOL POLYPHOSPHATE KINASE 1"/>
    <property type="match status" value="1"/>
</dbReference>
<dbReference type="InterPro" id="IPR009286">
    <property type="entry name" value="Ins_P5_2-kin"/>
</dbReference>
<comment type="function">
    <text evidence="8">Phosphorylates Ins(1,3,4,5,6)P5 at position 2 to form Ins(1,2,3,4,5,6)P6 (InsP6 or phytate).</text>
</comment>
<accession>A0A9W8GF96</accession>
<dbReference type="PANTHER" id="PTHR14456:SF2">
    <property type="entry name" value="INOSITOL-PENTAKISPHOSPHATE 2-KINASE"/>
    <property type="match status" value="1"/>
</dbReference>
<evidence type="ECO:0000256" key="8">
    <source>
        <dbReference type="RuleBase" id="RU364126"/>
    </source>
</evidence>
<reference evidence="9" key="1">
    <citation type="submission" date="2022-07" db="EMBL/GenBank/DDBJ databases">
        <title>Phylogenomic reconstructions and comparative analyses of Kickxellomycotina fungi.</title>
        <authorList>
            <person name="Reynolds N.K."/>
            <person name="Stajich J.E."/>
            <person name="Barry K."/>
            <person name="Grigoriev I.V."/>
            <person name="Crous P."/>
            <person name="Smith M.E."/>
        </authorList>
    </citation>
    <scope>NUCLEOTIDE SEQUENCE</scope>
    <source>
        <strain evidence="9">CBS 109367</strain>
    </source>
</reference>
<keyword evidence="10" id="KW-1185">Reference proteome</keyword>
<dbReference type="GO" id="GO:0035299">
    <property type="term" value="F:inositol-1,3,4,5,6-pentakisphosphate 2-kinase activity"/>
    <property type="evidence" value="ECO:0007669"/>
    <property type="project" value="UniProtKB-EC"/>
</dbReference>
<keyword evidence="5 8" id="KW-0547">Nucleotide-binding</keyword>
<evidence type="ECO:0000256" key="4">
    <source>
        <dbReference type="ARBA" id="ARBA00022679"/>
    </source>
</evidence>
<dbReference type="EC" id="2.7.1.158" evidence="2 8"/>
<comment type="domain">
    <text evidence="8">The EXKPK motif is conserved in inositol-pentakisphosphate 2-kinases of both family 1 and 2.</text>
</comment>
<dbReference type="Proteomes" id="UP001151516">
    <property type="component" value="Unassembled WGS sequence"/>
</dbReference>
<evidence type="ECO:0000256" key="3">
    <source>
        <dbReference type="ARBA" id="ARBA00014846"/>
    </source>
</evidence>
<keyword evidence="7 8" id="KW-0067">ATP-binding</keyword>
<evidence type="ECO:0000256" key="7">
    <source>
        <dbReference type="ARBA" id="ARBA00022840"/>
    </source>
</evidence>
<name>A0A9W8GF96_9FUNG</name>
<protein>
    <recommendedName>
        <fullName evidence="3 8">Inositol-pentakisphosphate 2-kinase</fullName>
        <ecNumber evidence="2 8">2.7.1.158</ecNumber>
    </recommendedName>
</protein>
<evidence type="ECO:0000256" key="1">
    <source>
        <dbReference type="ARBA" id="ARBA00001774"/>
    </source>
</evidence>
<gene>
    <name evidence="9" type="ORF">IWW39_003280</name>
</gene>
<evidence type="ECO:0000313" key="10">
    <source>
        <dbReference type="Proteomes" id="UP001151516"/>
    </source>
</evidence>
<dbReference type="OrthoDB" id="272370at2759"/>
<comment type="caution">
    <text evidence="9">The sequence shown here is derived from an EMBL/GenBank/DDBJ whole genome shotgun (WGS) entry which is preliminary data.</text>
</comment>
<evidence type="ECO:0000256" key="2">
    <source>
        <dbReference type="ARBA" id="ARBA00012023"/>
    </source>
</evidence>
<evidence type="ECO:0000256" key="5">
    <source>
        <dbReference type="ARBA" id="ARBA00022741"/>
    </source>
</evidence>